<dbReference type="AlphaFoldDB" id="A0A9D1UQV7"/>
<reference evidence="2" key="2">
    <citation type="submission" date="2021-04" db="EMBL/GenBank/DDBJ databases">
        <authorList>
            <person name="Gilroy R."/>
        </authorList>
    </citation>
    <scope>NUCLEOTIDE SEQUENCE</scope>
    <source>
        <strain evidence="2">4376</strain>
    </source>
</reference>
<name>A0A9D1UQV7_9CORY</name>
<evidence type="ECO:0000313" key="3">
    <source>
        <dbReference type="Proteomes" id="UP000824189"/>
    </source>
</evidence>
<dbReference type="EMBL" id="DXFZ01000034">
    <property type="protein sequence ID" value="HIW95400.1"/>
    <property type="molecule type" value="Genomic_DNA"/>
</dbReference>
<reference evidence="2" key="1">
    <citation type="journal article" date="2021" name="PeerJ">
        <title>Extensive microbial diversity within the chicken gut microbiome revealed by metagenomics and culture.</title>
        <authorList>
            <person name="Gilroy R."/>
            <person name="Ravi A."/>
            <person name="Getino M."/>
            <person name="Pursley I."/>
            <person name="Horton D.L."/>
            <person name="Alikhan N.F."/>
            <person name="Baker D."/>
            <person name="Gharbi K."/>
            <person name="Hall N."/>
            <person name="Watson M."/>
            <person name="Adriaenssens E.M."/>
            <person name="Foster-Nyarko E."/>
            <person name="Jarju S."/>
            <person name="Secka A."/>
            <person name="Antonio M."/>
            <person name="Oren A."/>
            <person name="Chaudhuri R.R."/>
            <person name="La Ragione R."/>
            <person name="Hildebrand F."/>
            <person name="Pallen M.J."/>
        </authorList>
    </citation>
    <scope>NUCLEOTIDE SEQUENCE</scope>
    <source>
        <strain evidence="2">4376</strain>
    </source>
</reference>
<gene>
    <name evidence="2" type="ORF">H9867_02765</name>
</gene>
<feature type="compositionally biased region" description="Polar residues" evidence="1">
    <location>
        <begin position="267"/>
        <end position="279"/>
    </location>
</feature>
<comment type="caution">
    <text evidence="2">The sequence shown here is derived from an EMBL/GenBank/DDBJ whole genome shotgun (WGS) entry which is preliminary data.</text>
</comment>
<evidence type="ECO:0000313" key="2">
    <source>
        <dbReference type="EMBL" id="HIW95400.1"/>
    </source>
</evidence>
<protein>
    <recommendedName>
        <fullName evidence="4">Helicase XPB/Ssl2 N-terminal domain-containing protein</fullName>
    </recommendedName>
</protein>
<feature type="non-terminal residue" evidence="2">
    <location>
        <position position="426"/>
    </location>
</feature>
<accession>A0A9D1UQV7</accession>
<dbReference type="Proteomes" id="UP000824189">
    <property type="component" value="Unassembled WGS sequence"/>
</dbReference>
<proteinExistence type="predicted"/>
<feature type="region of interest" description="Disordered" evidence="1">
    <location>
        <begin position="260"/>
        <end position="279"/>
    </location>
</feature>
<evidence type="ECO:0008006" key="4">
    <source>
        <dbReference type="Google" id="ProtNLM"/>
    </source>
</evidence>
<sequence length="426" mass="46275">MNPADEQTFPSYLQWLASHGDDEIAALLRHLIAAGSSELIDSFTGALQAPAQRFVTRSGPPHRRALSHLTATELAILHAASELDSAHHVTTFPELEEALTELFDIAGTEQSQRPTPEQIRTAFYSLTRWGLIFGPHLHLTGTIPAPVSDPPQFKVPPQLPHFFQPSTEELWRLVDATACPIPTNELPDTIENLPPRQRRLLTTLAHAGGIGHSASLHPGADPSKPLPTMVRAGILDQLDEDTARLSGRVQQYLRGGLIAPPGGRYAESQQPTTSSEQAQRLDTANTVDTTAAASAIQLLQELDAAIADISAQPLAPLISGGVGPREITKITRRRNISADAAREQLLWLAHTGLIDLGVPRPHPADQYGNPLWATTELAIDLRSMPPARAWAHLLASWSRSPHSPALSQRLFEQQDSHSSLAELRGL</sequence>
<evidence type="ECO:0000256" key="1">
    <source>
        <dbReference type="SAM" id="MobiDB-lite"/>
    </source>
</evidence>
<organism evidence="2 3">
    <name type="scientific">Candidatus Corynebacterium gallistercoris</name>
    <dbReference type="NCBI Taxonomy" id="2838530"/>
    <lineage>
        <taxon>Bacteria</taxon>
        <taxon>Bacillati</taxon>
        <taxon>Actinomycetota</taxon>
        <taxon>Actinomycetes</taxon>
        <taxon>Mycobacteriales</taxon>
        <taxon>Corynebacteriaceae</taxon>
        <taxon>Corynebacterium</taxon>
    </lineage>
</organism>